<keyword evidence="5" id="KW-0269">Exonuclease</keyword>
<comment type="caution">
    <text evidence="10">The sequence shown here is derived from an EMBL/GenBank/DDBJ whole genome shotgun (WGS) entry which is preliminary data.</text>
</comment>
<keyword evidence="6" id="KW-0460">Magnesium</keyword>
<reference evidence="10" key="2">
    <citation type="journal article" date="2023" name="Science">
        <title>Genomic signatures of disease resistance in endangered staghorn corals.</title>
        <authorList>
            <person name="Vollmer S.V."/>
            <person name="Selwyn J.D."/>
            <person name="Despard B.A."/>
            <person name="Roesel C.L."/>
        </authorList>
    </citation>
    <scope>NUCLEOTIDE SEQUENCE</scope>
    <source>
        <strain evidence="10">K2</strain>
    </source>
</reference>
<dbReference type="Proteomes" id="UP001249851">
    <property type="component" value="Unassembled WGS sequence"/>
</dbReference>
<name>A0AAD9PPN1_ACRCE</name>
<evidence type="ECO:0000313" key="10">
    <source>
        <dbReference type="EMBL" id="KAK2546720.1"/>
    </source>
</evidence>
<keyword evidence="2" id="KW-0540">Nuclease</keyword>
<feature type="compositionally biased region" description="Basic and acidic residues" evidence="7">
    <location>
        <begin position="94"/>
        <end position="108"/>
    </location>
</feature>
<sequence>MKFPYVYSMVGSVSLAAANVNDKEGGNSPSSLTSQSSSPSPSPANHVKRSANGRFTKHGAKETPKSLEHMRRGYQNYIAKRKLEFGNCIDENEPPSKRETRSTQAATEREAIPRGTRFIDLDVFRESLQSYIHCQSGPLSFYNVADEVRYGLASTFVIKCPFCGKTNQVKTSGQHRSGKCGPPAFDINTRVALGCLHAGIGQTHINNVLSTLNAPTLNSVTFKLREREVGKAVESIAKSSCQNCLTMEKNEALQNGVKSDEGNLVPIPCSFDMGWQRRGKGHNSRTGQAACWTIQQGQKVVDFVIGQNPQESNLNPMTAEKNHVASSKAMEPDAAVELFNRAPTQGVKFSIYTGDDDSTTEAHIRQKVAYDVEKFSDIIHMKRSLTTRLYNLGQNAKFDNCSPLSQKVINHLVKCFSYAIAQNKGDSKGIQAALRCIVPHAFGDHCNCAVTWCGFKSDPASYKHKDLPYGKDLHGEKLQSALNNIFKDYCTDAVAEKLAPMTNSQRNEALNSVVGSKNPKIRFYGGSDSNDFRIACGIAQTNLRYSYVSRTLEALNIEPGNFCLKYGQKMTNQVNNDKIRKSSLDFKRGRANGHRQNCSQTARKEAREGKTYETGIGLNLDLNRTSTVTSSTMKEIESIVPEYTTRPLAMPFKYEENKVYNIIIFDTETTTTGKSAELCQLSATDQSGMHQFSTYVLPKQDIDYFASRVNRLKIFNINGERRLFKDNKEVSTVPLQEAVLKFLSFISQSVDRAKSQTNKNIETVLLGHNSSIFDTPVPLRNSGTHFTERLQKMDICFADSLTLFKTLIRKKLPCLQNSDGTFPKPNQSSLYNFLFAKSFEAHDALEDVLALRKIIFESRLELSLKTIIENSGVVSAAHAANLAKYLDYRHLLMQSFKDNLHHPQYLKKNMVEKISGSGLSSDDLKMVYSKYGREGLIAILSKPPTSSSSASPRVSNTPLILATIVKYFEEKIRQ</sequence>
<feature type="domain" description="PML C-terminal" evidence="9">
    <location>
        <begin position="903"/>
        <end position="970"/>
    </location>
</feature>
<dbReference type="GO" id="GO:0003676">
    <property type="term" value="F:nucleic acid binding"/>
    <property type="evidence" value="ECO:0007669"/>
    <property type="project" value="InterPro"/>
</dbReference>
<dbReference type="PANTHER" id="PTHR13058">
    <property type="entry name" value="THREE PRIME REPAIR EXONUCLEASE 1, 2"/>
    <property type="match status" value="1"/>
</dbReference>
<evidence type="ECO:0000256" key="2">
    <source>
        <dbReference type="ARBA" id="ARBA00022722"/>
    </source>
</evidence>
<feature type="region of interest" description="Disordered" evidence="7">
    <location>
        <begin position="21"/>
        <end position="66"/>
    </location>
</feature>
<dbReference type="InterPro" id="IPR036397">
    <property type="entry name" value="RNaseH_sf"/>
</dbReference>
<dbReference type="InterPro" id="IPR057617">
    <property type="entry name" value="PML_C"/>
</dbReference>
<organism evidence="10 11">
    <name type="scientific">Acropora cervicornis</name>
    <name type="common">Staghorn coral</name>
    <dbReference type="NCBI Taxonomy" id="6130"/>
    <lineage>
        <taxon>Eukaryota</taxon>
        <taxon>Metazoa</taxon>
        <taxon>Cnidaria</taxon>
        <taxon>Anthozoa</taxon>
        <taxon>Hexacorallia</taxon>
        <taxon>Scleractinia</taxon>
        <taxon>Astrocoeniina</taxon>
        <taxon>Acroporidae</taxon>
        <taxon>Acropora</taxon>
    </lineage>
</organism>
<dbReference type="GO" id="GO:0006308">
    <property type="term" value="P:DNA catabolic process"/>
    <property type="evidence" value="ECO:0007669"/>
    <property type="project" value="TreeGrafter"/>
</dbReference>
<evidence type="ECO:0008006" key="12">
    <source>
        <dbReference type="Google" id="ProtNLM"/>
    </source>
</evidence>
<comment type="cofactor">
    <cofactor evidence="1">
        <name>Mg(2+)</name>
        <dbReference type="ChEBI" id="CHEBI:18420"/>
    </cofactor>
</comment>
<evidence type="ECO:0000256" key="6">
    <source>
        <dbReference type="ARBA" id="ARBA00022842"/>
    </source>
</evidence>
<dbReference type="Pfam" id="PF20700">
    <property type="entry name" value="Mutator"/>
    <property type="match status" value="1"/>
</dbReference>
<dbReference type="InterPro" id="IPR049012">
    <property type="entry name" value="Mutator_transp_dom"/>
</dbReference>
<dbReference type="Pfam" id="PF25244">
    <property type="entry name" value="PML_C"/>
    <property type="match status" value="1"/>
</dbReference>
<protein>
    <recommendedName>
        <fullName evidence="12">Exonuclease R569</fullName>
    </recommendedName>
</protein>
<dbReference type="InterPro" id="IPR012337">
    <property type="entry name" value="RNaseH-like_sf"/>
</dbReference>
<evidence type="ECO:0000256" key="4">
    <source>
        <dbReference type="ARBA" id="ARBA00022801"/>
    </source>
</evidence>
<gene>
    <name evidence="10" type="ORF">P5673_033654</name>
</gene>
<accession>A0AAD9PPN1</accession>
<dbReference type="InterPro" id="IPR040393">
    <property type="entry name" value="TREX1/2"/>
</dbReference>
<evidence type="ECO:0000256" key="7">
    <source>
        <dbReference type="SAM" id="MobiDB-lite"/>
    </source>
</evidence>
<keyword evidence="3" id="KW-0479">Metal-binding</keyword>
<dbReference type="EMBL" id="JARQWQ010000313">
    <property type="protein sequence ID" value="KAK2546720.1"/>
    <property type="molecule type" value="Genomic_DNA"/>
</dbReference>
<evidence type="ECO:0000313" key="11">
    <source>
        <dbReference type="Proteomes" id="UP001249851"/>
    </source>
</evidence>
<evidence type="ECO:0000256" key="5">
    <source>
        <dbReference type="ARBA" id="ARBA00022839"/>
    </source>
</evidence>
<dbReference type="GO" id="GO:0046872">
    <property type="term" value="F:metal ion binding"/>
    <property type="evidence" value="ECO:0007669"/>
    <property type="project" value="UniProtKB-KW"/>
</dbReference>
<feature type="domain" description="Mutator-like transposase" evidence="8">
    <location>
        <begin position="115"/>
        <end position="453"/>
    </location>
</feature>
<reference evidence="10" key="1">
    <citation type="journal article" date="2023" name="G3 (Bethesda)">
        <title>Whole genome assembly and annotation of the endangered Caribbean coral Acropora cervicornis.</title>
        <authorList>
            <person name="Selwyn J.D."/>
            <person name="Vollmer S.V."/>
        </authorList>
    </citation>
    <scope>NUCLEOTIDE SEQUENCE</scope>
    <source>
        <strain evidence="10">K2</strain>
    </source>
</reference>
<keyword evidence="4" id="KW-0378">Hydrolase</keyword>
<evidence type="ECO:0000259" key="8">
    <source>
        <dbReference type="Pfam" id="PF20700"/>
    </source>
</evidence>
<dbReference type="GO" id="GO:0008296">
    <property type="term" value="F:3'-5'-DNA exonuclease activity"/>
    <property type="evidence" value="ECO:0007669"/>
    <property type="project" value="TreeGrafter"/>
</dbReference>
<proteinExistence type="predicted"/>
<feature type="region of interest" description="Disordered" evidence="7">
    <location>
        <begin position="88"/>
        <end position="108"/>
    </location>
</feature>
<feature type="compositionally biased region" description="Basic residues" evidence="7">
    <location>
        <begin position="46"/>
        <end position="58"/>
    </location>
</feature>
<dbReference type="GO" id="GO:0005737">
    <property type="term" value="C:cytoplasm"/>
    <property type="evidence" value="ECO:0007669"/>
    <property type="project" value="TreeGrafter"/>
</dbReference>
<dbReference type="SUPFAM" id="SSF53098">
    <property type="entry name" value="Ribonuclease H-like"/>
    <property type="match status" value="1"/>
</dbReference>
<keyword evidence="11" id="KW-1185">Reference proteome</keyword>
<dbReference type="PANTHER" id="PTHR13058:SF22">
    <property type="entry name" value="EXODEOXYRIBONUCLEASE III"/>
    <property type="match status" value="1"/>
</dbReference>
<feature type="compositionally biased region" description="Low complexity" evidence="7">
    <location>
        <begin position="28"/>
        <end position="39"/>
    </location>
</feature>
<evidence type="ECO:0000256" key="3">
    <source>
        <dbReference type="ARBA" id="ARBA00022723"/>
    </source>
</evidence>
<evidence type="ECO:0000256" key="1">
    <source>
        <dbReference type="ARBA" id="ARBA00001946"/>
    </source>
</evidence>
<dbReference type="AlphaFoldDB" id="A0AAD9PPN1"/>
<evidence type="ECO:0000259" key="9">
    <source>
        <dbReference type="Pfam" id="PF25244"/>
    </source>
</evidence>
<dbReference type="Gene3D" id="3.30.420.10">
    <property type="entry name" value="Ribonuclease H-like superfamily/Ribonuclease H"/>
    <property type="match status" value="1"/>
</dbReference>